<organism evidence="3 4">
    <name type="scientific">Pseudomonas matsuisoli</name>
    <dbReference type="NCBI Taxonomy" id="1515666"/>
    <lineage>
        <taxon>Bacteria</taxon>
        <taxon>Pseudomonadati</taxon>
        <taxon>Pseudomonadota</taxon>
        <taxon>Gammaproteobacteria</taxon>
        <taxon>Pseudomonadales</taxon>
        <taxon>Pseudomonadaceae</taxon>
        <taxon>Pseudomonas</taxon>
    </lineage>
</organism>
<keyword evidence="4" id="KW-1185">Reference proteome</keyword>
<name>A0A917UST3_9PSED</name>
<protein>
    <recommendedName>
        <fullName evidence="2">Protein SirB1 N-terminal domain-containing protein</fullName>
    </recommendedName>
</protein>
<dbReference type="Pfam" id="PF13369">
    <property type="entry name" value="Transglut_core2"/>
    <property type="match status" value="1"/>
</dbReference>
<dbReference type="AlphaFoldDB" id="A0A917UST3"/>
<proteinExistence type="inferred from homology"/>
<evidence type="ECO:0000313" key="3">
    <source>
        <dbReference type="EMBL" id="GGJ82724.1"/>
    </source>
</evidence>
<accession>A0A917UST3</accession>
<dbReference type="PANTHER" id="PTHR31350">
    <property type="entry name" value="SI:DKEY-261L7.2"/>
    <property type="match status" value="1"/>
</dbReference>
<sequence>MKPRERYLACTAGENVSLLEAALWVAAEHDANAVPQRSLAQARDVEVSLRIRLPNASPVDSAQALLREMAALSFARDDDPSPKPRSALLHHVLERKKGQPLSLAMLALEYAKRLDIPLIGINFPGHFLLRATGADYFLDPCGGRRLYLPDCHALLRQQMGANATLNAQHLQPATPRQMLLRLSRNLRHLYWLADDPAAALIDANRVLELGEPHADDHLARAELYQRLGCPQAERYDLERALLLSEDESQRLILTARLGSFTQLNEALH</sequence>
<feature type="domain" description="Protein SirB1 N-terminal" evidence="2">
    <location>
        <begin position="44"/>
        <end position="183"/>
    </location>
</feature>
<dbReference type="PANTHER" id="PTHR31350:SF21">
    <property type="entry name" value="F-BOX ONLY PROTEIN 21"/>
    <property type="match status" value="1"/>
</dbReference>
<evidence type="ECO:0000259" key="2">
    <source>
        <dbReference type="Pfam" id="PF13369"/>
    </source>
</evidence>
<dbReference type="EMBL" id="BMPO01000001">
    <property type="protein sequence ID" value="GGJ82724.1"/>
    <property type="molecule type" value="Genomic_DNA"/>
</dbReference>
<reference evidence="3" key="1">
    <citation type="journal article" date="2014" name="Int. J. Syst. Evol. Microbiol.">
        <title>Complete genome sequence of Corynebacterium casei LMG S-19264T (=DSM 44701T), isolated from a smear-ripened cheese.</title>
        <authorList>
            <consortium name="US DOE Joint Genome Institute (JGI-PGF)"/>
            <person name="Walter F."/>
            <person name="Albersmeier A."/>
            <person name="Kalinowski J."/>
            <person name="Ruckert C."/>
        </authorList>
    </citation>
    <scope>NUCLEOTIDE SEQUENCE</scope>
    <source>
        <strain evidence="3">JCM 30078</strain>
    </source>
</reference>
<gene>
    <name evidence="3" type="ORF">GCM10009304_05910</name>
</gene>
<dbReference type="RefSeq" id="WP_188981629.1">
    <property type="nucleotide sequence ID" value="NZ_BMPO01000001.1"/>
</dbReference>
<evidence type="ECO:0000256" key="1">
    <source>
        <dbReference type="ARBA" id="ARBA00007100"/>
    </source>
</evidence>
<dbReference type="InterPro" id="IPR032698">
    <property type="entry name" value="SirB1_N"/>
</dbReference>
<comment type="caution">
    <text evidence="3">The sequence shown here is derived from an EMBL/GenBank/DDBJ whole genome shotgun (WGS) entry which is preliminary data.</text>
</comment>
<evidence type="ECO:0000313" key="4">
    <source>
        <dbReference type="Proteomes" id="UP000635983"/>
    </source>
</evidence>
<reference evidence="3" key="2">
    <citation type="submission" date="2020-09" db="EMBL/GenBank/DDBJ databases">
        <authorList>
            <person name="Sun Q."/>
            <person name="Ohkuma M."/>
        </authorList>
    </citation>
    <scope>NUCLEOTIDE SEQUENCE</scope>
    <source>
        <strain evidence="3">JCM 30078</strain>
    </source>
</reference>
<comment type="similarity">
    <text evidence="1">Belongs to the UPF0162 family.</text>
</comment>
<dbReference type="Proteomes" id="UP000635983">
    <property type="component" value="Unassembled WGS sequence"/>
</dbReference>